<dbReference type="PROSITE" id="PS51421">
    <property type="entry name" value="RAS"/>
    <property type="match status" value="1"/>
</dbReference>
<keyword evidence="2" id="KW-1003">Cell membrane</keyword>
<name>A0AAD9NN09_RIDPI</name>
<dbReference type="Pfam" id="PF00071">
    <property type="entry name" value="Ras"/>
    <property type="match status" value="1"/>
</dbReference>
<keyword evidence="8" id="KW-0636">Prenylation</keyword>
<dbReference type="Gene3D" id="3.40.50.300">
    <property type="entry name" value="P-loop containing nucleotide triphosphate hydrolases"/>
    <property type="match status" value="1"/>
</dbReference>
<keyword evidence="11" id="KW-1185">Reference proteome</keyword>
<dbReference type="FunFam" id="3.40.50.300:FF:000475">
    <property type="entry name" value="GTP-binding protein Rhes"/>
    <property type="match status" value="1"/>
</dbReference>
<dbReference type="Proteomes" id="UP001209878">
    <property type="component" value="Unassembled WGS sequence"/>
</dbReference>
<dbReference type="InterPro" id="IPR001806">
    <property type="entry name" value="Small_GTPase"/>
</dbReference>
<evidence type="ECO:0000313" key="10">
    <source>
        <dbReference type="EMBL" id="KAK2174428.1"/>
    </source>
</evidence>
<comment type="subcellular location">
    <subcellularLocation>
        <location evidence="1">Cell membrane</location>
        <topology evidence="1">Lipid-anchor</topology>
    </subcellularLocation>
</comment>
<dbReference type="InterPro" id="IPR052236">
    <property type="entry name" value="Small_GTPase_RasD"/>
</dbReference>
<organism evidence="10 11">
    <name type="scientific">Ridgeia piscesae</name>
    <name type="common">Tubeworm</name>
    <dbReference type="NCBI Taxonomy" id="27915"/>
    <lineage>
        <taxon>Eukaryota</taxon>
        <taxon>Metazoa</taxon>
        <taxon>Spiralia</taxon>
        <taxon>Lophotrochozoa</taxon>
        <taxon>Annelida</taxon>
        <taxon>Polychaeta</taxon>
        <taxon>Sedentaria</taxon>
        <taxon>Canalipalpata</taxon>
        <taxon>Sabellida</taxon>
        <taxon>Siboglinidae</taxon>
        <taxon>Ridgeia</taxon>
    </lineage>
</organism>
<evidence type="ECO:0000256" key="5">
    <source>
        <dbReference type="ARBA" id="ARBA00023134"/>
    </source>
</evidence>
<dbReference type="NCBIfam" id="TIGR00231">
    <property type="entry name" value="small_GTP"/>
    <property type="match status" value="1"/>
</dbReference>
<keyword evidence="6" id="KW-0472">Membrane</keyword>
<dbReference type="GO" id="GO:0005886">
    <property type="term" value="C:plasma membrane"/>
    <property type="evidence" value="ECO:0007669"/>
    <property type="project" value="UniProtKB-SubCell"/>
</dbReference>
<keyword evidence="3" id="KW-0488">Methylation</keyword>
<dbReference type="PROSITE" id="PS51419">
    <property type="entry name" value="RAB"/>
    <property type="match status" value="1"/>
</dbReference>
<protein>
    <submittedName>
        <fullName evidence="10">Uncharacterized protein</fullName>
    </submittedName>
</protein>
<dbReference type="PANTHER" id="PTHR46149:SF7">
    <property type="entry name" value="GTP-BINDING PROTEIN DI-RAS2"/>
    <property type="match status" value="1"/>
</dbReference>
<dbReference type="InterPro" id="IPR027417">
    <property type="entry name" value="P-loop_NTPase"/>
</dbReference>
<dbReference type="SMART" id="SM00174">
    <property type="entry name" value="RHO"/>
    <property type="match status" value="1"/>
</dbReference>
<keyword evidence="7" id="KW-0449">Lipoprotein</keyword>
<dbReference type="SMART" id="SM00173">
    <property type="entry name" value="RAS"/>
    <property type="match status" value="1"/>
</dbReference>
<reference evidence="10" key="1">
    <citation type="journal article" date="2023" name="Mol. Biol. Evol.">
        <title>Third-Generation Sequencing Reveals the Adaptive Role of the Epigenome in Three Deep-Sea Polychaetes.</title>
        <authorList>
            <person name="Perez M."/>
            <person name="Aroh O."/>
            <person name="Sun Y."/>
            <person name="Lan Y."/>
            <person name="Juniper S.K."/>
            <person name="Young C.R."/>
            <person name="Angers B."/>
            <person name="Qian P.Y."/>
        </authorList>
    </citation>
    <scope>NUCLEOTIDE SEQUENCE</scope>
    <source>
        <strain evidence="10">R07B-5</strain>
    </source>
</reference>
<evidence type="ECO:0000256" key="7">
    <source>
        <dbReference type="ARBA" id="ARBA00023288"/>
    </source>
</evidence>
<evidence type="ECO:0000256" key="1">
    <source>
        <dbReference type="ARBA" id="ARBA00004193"/>
    </source>
</evidence>
<dbReference type="AlphaFoldDB" id="A0AAD9NN09"/>
<dbReference type="SMART" id="SM00175">
    <property type="entry name" value="RAB"/>
    <property type="match status" value="1"/>
</dbReference>
<comment type="similarity">
    <text evidence="9">Belongs to the small GTPase superfamily. RasD family.</text>
</comment>
<dbReference type="InterPro" id="IPR005225">
    <property type="entry name" value="Small_GTP-bd"/>
</dbReference>
<evidence type="ECO:0000256" key="6">
    <source>
        <dbReference type="ARBA" id="ARBA00023136"/>
    </source>
</evidence>
<comment type="caution">
    <text evidence="10">The sequence shown here is derived from an EMBL/GenBank/DDBJ whole genome shotgun (WGS) entry which is preliminary data.</text>
</comment>
<sequence length="231" mass="25855">MSRPRAHRTRSEGESSNLGRACQTNYRVTVMGAAGVGKTCIISQFLHAKFYAKYKATVEEFHRQIFYQSDGSSLVLDILDTSGAYAFPAMRRLSISTSDAFVLVYSVDDPASFDEVKRLREQIIEEKEDEMTPIVIVGNKSDVTGERRALERVTIESTVNIDWNNGYVEASAKDNLNIGDIFNELMVQADMHVSLGSTGDHKRRTSLPAFNSNCKNDALEILRKQDSCRIS</sequence>
<evidence type="ECO:0000256" key="9">
    <source>
        <dbReference type="ARBA" id="ARBA00038061"/>
    </source>
</evidence>
<evidence type="ECO:0000256" key="4">
    <source>
        <dbReference type="ARBA" id="ARBA00022741"/>
    </source>
</evidence>
<evidence type="ECO:0000256" key="8">
    <source>
        <dbReference type="ARBA" id="ARBA00023289"/>
    </source>
</evidence>
<dbReference type="GO" id="GO:0005525">
    <property type="term" value="F:GTP binding"/>
    <property type="evidence" value="ECO:0007669"/>
    <property type="project" value="UniProtKB-KW"/>
</dbReference>
<proteinExistence type="inferred from homology"/>
<evidence type="ECO:0000313" key="11">
    <source>
        <dbReference type="Proteomes" id="UP001209878"/>
    </source>
</evidence>
<keyword evidence="4" id="KW-0547">Nucleotide-binding</keyword>
<evidence type="ECO:0000256" key="3">
    <source>
        <dbReference type="ARBA" id="ARBA00022481"/>
    </source>
</evidence>
<dbReference type="SUPFAM" id="SSF52540">
    <property type="entry name" value="P-loop containing nucleoside triphosphate hydrolases"/>
    <property type="match status" value="1"/>
</dbReference>
<evidence type="ECO:0000256" key="2">
    <source>
        <dbReference type="ARBA" id="ARBA00022475"/>
    </source>
</evidence>
<dbReference type="GO" id="GO:0003924">
    <property type="term" value="F:GTPase activity"/>
    <property type="evidence" value="ECO:0007669"/>
    <property type="project" value="InterPro"/>
</dbReference>
<accession>A0AAD9NN09</accession>
<dbReference type="EMBL" id="JAODUO010000803">
    <property type="protein sequence ID" value="KAK2174428.1"/>
    <property type="molecule type" value="Genomic_DNA"/>
</dbReference>
<dbReference type="PANTHER" id="PTHR46149">
    <property type="entry name" value="MIP08469P"/>
    <property type="match status" value="1"/>
</dbReference>
<keyword evidence="5" id="KW-0342">GTP-binding</keyword>
<dbReference type="PRINTS" id="PR00449">
    <property type="entry name" value="RASTRNSFRMNG"/>
</dbReference>
<gene>
    <name evidence="10" type="ORF">NP493_804g01037</name>
</gene>